<dbReference type="InParanoid" id="A0A1S0U9T6"/>
<reference evidence="2" key="1">
    <citation type="submission" date="2012-04" db="EMBL/GenBank/DDBJ databases">
        <title>The Genome Sequence of Loa loa.</title>
        <authorList>
            <consortium name="The Broad Institute Genome Sequencing Platform"/>
            <consortium name="Broad Institute Genome Sequencing Center for Infectious Disease"/>
            <person name="Nutman T.B."/>
            <person name="Fink D.L."/>
            <person name="Russ C."/>
            <person name="Young S."/>
            <person name="Zeng Q."/>
            <person name="Gargeya S."/>
            <person name="Alvarado L."/>
            <person name="Berlin A."/>
            <person name="Chapman S.B."/>
            <person name="Chen Z."/>
            <person name="Freedman E."/>
            <person name="Gellesch M."/>
            <person name="Goldberg J."/>
            <person name="Griggs A."/>
            <person name="Gujja S."/>
            <person name="Heilman E.R."/>
            <person name="Heiman D."/>
            <person name="Howarth C."/>
            <person name="Mehta T."/>
            <person name="Neiman D."/>
            <person name="Pearson M."/>
            <person name="Roberts A."/>
            <person name="Saif S."/>
            <person name="Shea T."/>
            <person name="Shenoy N."/>
            <person name="Sisk P."/>
            <person name="Stolte C."/>
            <person name="Sykes S."/>
            <person name="White J."/>
            <person name="Yandava C."/>
            <person name="Haas B."/>
            <person name="Henn M.R."/>
            <person name="Nusbaum C."/>
            <person name="Birren B."/>
        </authorList>
    </citation>
    <scope>NUCLEOTIDE SEQUENCE [LARGE SCALE GENOMIC DNA]</scope>
</reference>
<feature type="region of interest" description="Disordered" evidence="1">
    <location>
        <begin position="204"/>
        <end position="231"/>
    </location>
</feature>
<dbReference type="RefSeq" id="XP_020303900.1">
    <property type="nucleotide sequence ID" value="XM_020445664.1"/>
</dbReference>
<dbReference type="SUPFAM" id="SSF101898">
    <property type="entry name" value="NHL repeat"/>
    <property type="match status" value="1"/>
</dbReference>
<feature type="compositionally biased region" description="Polar residues" evidence="1">
    <location>
        <begin position="213"/>
        <end position="230"/>
    </location>
</feature>
<dbReference type="GeneID" id="9938538"/>
<organism evidence="2">
    <name type="scientific">Loa loa</name>
    <name type="common">Eye worm</name>
    <name type="synonym">Filaria loa</name>
    <dbReference type="NCBI Taxonomy" id="7209"/>
    <lineage>
        <taxon>Eukaryota</taxon>
        <taxon>Metazoa</taxon>
        <taxon>Ecdysozoa</taxon>
        <taxon>Nematoda</taxon>
        <taxon>Chromadorea</taxon>
        <taxon>Rhabditida</taxon>
        <taxon>Spirurina</taxon>
        <taxon>Spiruromorpha</taxon>
        <taxon>Filarioidea</taxon>
        <taxon>Onchocercidae</taxon>
        <taxon>Loa</taxon>
    </lineage>
</organism>
<accession>A0A1S0U9T6</accession>
<sequence length="511" mass="57720">MVVGHEADGEAANVMQCRLEVCPKQLFSNCLTSPTSSSSLSKHLLMEYDDIVWIKEKVPNDAGLVSQLPTSITASVDSSSPQDKVTVGNDVSSHITVQFFNGNNKKVPAEFLKENEEDGNSISIEDFDITEYEKKLYDNAKQTINLIGDLCNRSEQITEQQKETLLRLEEKQQECQKITEKMEEVARQNEQLTIAKQELEQRLVEHSADQEESGISQSSKTEGNLSQTEWQRVDSSHISNSDLLQPNSVTFLQSTDKIVVTDQDNGLLLFSVEFGLIKKVSSSEWKWPQSAVYTPDNKILVSAMVRDGSGNKTVWKRNLIKFNENLEFVSRIEGPKWIENETVTREHLCIALNGYIYLCVTGDTFSALYELATDGQWTELCHKRSARFSNIQVLAVIDVITEVLVVEQKRGYIWLLSIRESTICDRNMIAAVEKPGALCIDDEKQLFIHDIGQSKIRLLEPRTFEAIQDVALTSKNLTAISAYQGLLVAVYCADKIIHLHRYSLTHKKSFK</sequence>
<dbReference type="AlphaFoldDB" id="A0A1S0U9T6"/>
<dbReference type="KEGG" id="loa:LOAG_01164"/>
<evidence type="ECO:0000256" key="1">
    <source>
        <dbReference type="SAM" id="MobiDB-lite"/>
    </source>
</evidence>
<dbReference type="InterPro" id="IPR011042">
    <property type="entry name" value="6-blade_b-propeller_TolB-like"/>
</dbReference>
<dbReference type="OrthoDB" id="5798673at2759"/>
<protein>
    <submittedName>
        <fullName evidence="2">Uncharacterized protein</fullName>
    </submittedName>
</protein>
<dbReference type="Gene3D" id="2.120.10.30">
    <property type="entry name" value="TolB, C-terminal domain"/>
    <property type="match status" value="1"/>
</dbReference>
<dbReference type="FunCoup" id="A0A1S0U9T6">
    <property type="interactions" value="66"/>
</dbReference>
<dbReference type="EMBL" id="JH712108">
    <property type="protein sequence ID" value="EFO27319.2"/>
    <property type="molecule type" value="Genomic_DNA"/>
</dbReference>
<proteinExistence type="predicted"/>
<dbReference type="CTD" id="9938538"/>
<name>A0A1S0U9T6_LOALO</name>
<gene>
    <name evidence="2" type="ORF">LOAG_01164</name>
</gene>
<evidence type="ECO:0000313" key="2">
    <source>
        <dbReference type="EMBL" id="EFO27319.2"/>
    </source>
</evidence>
<dbReference type="OMA" id="QWTELEY"/>